<comment type="caution">
    <text evidence="1">The sequence shown here is derived from an EMBL/GenBank/DDBJ whole genome shotgun (WGS) entry which is preliminary data.</text>
</comment>
<reference evidence="1 2" key="1">
    <citation type="submission" date="2017-11" db="EMBL/GenBank/DDBJ databases">
        <title>De-novo sequencing of pomegranate (Punica granatum L.) genome.</title>
        <authorList>
            <person name="Akparov Z."/>
            <person name="Amiraslanov A."/>
            <person name="Hajiyeva S."/>
            <person name="Abbasov M."/>
            <person name="Kaur K."/>
            <person name="Hamwieh A."/>
            <person name="Solovyev V."/>
            <person name="Salamov A."/>
            <person name="Braich B."/>
            <person name="Kosarev P."/>
            <person name="Mahmoud A."/>
            <person name="Hajiyev E."/>
            <person name="Babayeva S."/>
            <person name="Izzatullayeva V."/>
            <person name="Mammadov A."/>
            <person name="Mammadov A."/>
            <person name="Sharifova S."/>
            <person name="Ojaghi J."/>
            <person name="Eynullazada K."/>
            <person name="Bayramov B."/>
            <person name="Abdulazimova A."/>
            <person name="Shahmuradov I."/>
        </authorList>
    </citation>
    <scope>NUCLEOTIDE SEQUENCE [LARGE SCALE GENOMIC DNA]</scope>
    <source>
        <strain evidence="2">cv. AG2017</strain>
        <tissue evidence="1">Leaf</tissue>
    </source>
</reference>
<dbReference type="Pfam" id="PF06376">
    <property type="entry name" value="AGP"/>
    <property type="match status" value="1"/>
</dbReference>
<dbReference type="InterPro" id="IPR009424">
    <property type="entry name" value="AGP16/20/22/41"/>
</dbReference>
<dbReference type="AlphaFoldDB" id="A0A2I0KVN5"/>
<protein>
    <submittedName>
        <fullName evidence="1">Uncharacterized protein</fullName>
    </submittedName>
</protein>
<dbReference type="EMBL" id="PGOL01000327">
    <property type="protein sequence ID" value="PKI72413.1"/>
    <property type="molecule type" value="Genomic_DNA"/>
</dbReference>
<dbReference type="STRING" id="22663.A0A2I0KVN5"/>
<evidence type="ECO:0000313" key="1">
    <source>
        <dbReference type="EMBL" id="PKI72413.1"/>
    </source>
</evidence>
<dbReference type="PANTHER" id="PTHR33374">
    <property type="entry name" value="ARABINOGALACTAN PROTEIN 20"/>
    <property type="match status" value="1"/>
</dbReference>
<name>A0A2I0KVN5_PUNGR</name>
<proteinExistence type="predicted"/>
<sequence length="65" mass="6587">MAVAKMSFGVVAVVVLLCAMMVMLPIAGAQSPAPAPGPSSDGNTIDQGIAYGLMLVALLVTYLIH</sequence>
<evidence type="ECO:0000313" key="2">
    <source>
        <dbReference type="Proteomes" id="UP000233551"/>
    </source>
</evidence>
<dbReference type="Proteomes" id="UP000233551">
    <property type="component" value="Unassembled WGS sequence"/>
</dbReference>
<keyword evidence="2" id="KW-1185">Reference proteome</keyword>
<organism evidence="1 2">
    <name type="scientific">Punica granatum</name>
    <name type="common">Pomegranate</name>
    <dbReference type="NCBI Taxonomy" id="22663"/>
    <lineage>
        <taxon>Eukaryota</taxon>
        <taxon>Viridiplantae</taxon>
        <taxon>Streptophyta</taxon>
        <taxon>Embryophyta</taxon>
        <taxon>Tracheophyta</taxon>
        <taxon>Spermatophyta</taxon>
        <taxon>Magnoliopsida</taxon>
        <taxon>eudicotyledons</taxon>
        <taxon>Gunneridae</taxon>
        <taxon>Pentapetalae</taxon>
        <taxon>rosids</taxon>
        <taxon>malvids</taxon>
        <taxon>Myrtales</taxon>
        <taxon>Lythraceae</taxon>
        <taxon>Punica</taxon>
    </lineage>
</organism>
<dbReference type="GeneID" id="116202835"/>
<accession>A0A2I0KVN5</accession>
<gene>
    <name evidence="1" type="ORF">CRG98_007159</name>
</gene>